<dbReference type="PANTHER" id="PTHR47506:SF1">
    <property type="entry name" value="HTH-TYPE TRANSCRIPTIONAL REGULATOR YJDC"/>
    <property type="match status" value="1"/>
</dbReference>
<evidence type="ECO:0000256" key="3">
    <source>
        <dbReference type="ARBA" id="ARBA00023125"/>
    </source>
</evidence>
<evidence type="ECO:0000256" key="1">
    <source>
        <dbReference type="ARBA" id="ARBA00022491"/>
    </source>
</evidence>
<dbReference type="AlphaFoldDB" id="A0A0F9CUN5"/>
<accession>A0A0F9CUN5</accession>
<dbReference type="EMBL" id="LAZR01042503">
    <property type="protein sequence ID" value="KKL09386.1"/>
    <property type="molecule type" value="Genomic_DNA"/>
</dbReference>
<reference evidence="6" key="1">
    <citation type="journal article" date="2015" name="Nature">
        <title>Complex archaea that bridge the gap between prokaryotes and eukaryotes.</title>
        <authorList>
            <person name="Spang A."/>
            <person name="Saw J.H."/>
            <person name="Jorgensen S.L."/>
            <person name="Zaremba-Niedzwiedzka K."/>
            <person name="Martijn J."/>
            <person name="Lind A.E."/>
            <person name="van Eijk R."/>
            <person name="Schleper C."/>
            <person name="Guy L."/>
            <person name="Ettema T.J."/>
        </authorList>
    </citation>
    <scope>NUCLEOTIDE SEQUENCE</scope>
</reference>
<keyword evidence="4" id="KW-0804">Transcription</keyword>
<dbReference type="Pfam" id="PF00440">
    <property type="entry name" value="TetR_N"/>
    <property type="match status" value="1"/>
</dbReference>
<dbReference type="PROSITE" id="PS50977">
    <property type="entry name" value="HTH_TETR_2"/>
    <property type="match status" value="1"/>
</dbReference>
<keyword evidence="2" id="KW-0805">Transcription regulation</keyword>
<dbReference type="SUPFAM" id="SSF46689">
    <property type="entry name" value="Homeodomain-like"/>
    <property type="match status" value="1"/>
</dbReference>
<protein>
    <recommendedName>
        <fullName evidence="5">HTH tetR-type domain-containing protein</fullName>
    </recommendedName>
</protein>
<evidence type="ECO:0000256" key="2">
    <source>
        <dbReference type="ARBA" id="ARBA00023015"/>
    </source>
</evidence>
<dbReference type="InterPro" id="IPR001647">
    <property type="entry name" value="HTH_TetR"/>
</dbReference>
<name>A0A0F9CUN5_9ZZZZ</name>
<keyword evidence="3" id="KW-0238">DNA-binding</keyword>
<dbReference type="InterPro" id="IPR039538">
    <property type="entry name" value="BetI_C"/>
</dbReference>
<dbReference type="Pfam" id="PF13977">
    <property type="entry name" value="TetR_C_6"/>
    <property type="match status" value="1"/>
</dbReference>
<evidence type="ECO:0000313" key="6">
    <source>
        <dbReference type="EMBL" id="KKL09386.1"/>
    </source>
</evidence>
<keyword evidence="1" id="KW-0678">Repressor</keyword>
<proteinExistence type="predicted"/>
<evidence type="ECO:0000259" key="5">
    <source>
        <dbReference type="PROSITE" id="PS50977"/>
    </source>
</evidence>
<feature type="domain" description="HTH tetR-type" evidence="5">
    <location>
        <begin position="1"/>
        <end position="50"/>
    </location>
</feature>
<organism evidence="6">
    <name type="scientific">marine sediment metagenome</name>
    <dbReference type="NCBI Taxonomy" id="412755"/>
    <lineage>
        <taxon>unclassified sequences</taxon>
        <taxon>metagenomes</taxon>
        <taxon>ecological metagenomes</taxon>
    </lineage>
</organism>
<gene>
    <name evidence="6" type="ORF">LCGC14_2566360</name>
</gene>
<dbReference type="Gene3D" id="1.10.357.10">
    <property type="entry name" value="Tetracycline Repressor, domain 2"/>
    <property type="match status" value="1"/>
</dbReference>
<dbReference type="Gene3D" id="1.10.10.60">
    <property type="entry name" value="Homeodomain-like"/>
    <property type="match status" value="1"/>
</dbReference>
<sequence>MGVLARSGFDRATVDEIVREAGFSKGAFYVHFETKEDLFWAMLEERISRQQEAFRQAVEHTHPLAENVQMILSGVFGLLRDDPLWGSLYAEFAAHASRNEKVRQRLAAMYERWRELIVDILSASRDAGRIRKDIDLQFAATLLIATVEGSIMQSHLAPETVRLEAMLEPLTLTLSAWLAPD</sequence>
<dbReference type="InterPro" id="IPR036271">
    <property type="entry name" value="Tet_transcr_reg_TetR-rel_C_sf"/>
</dbReference>
<dbReference type="SUPFAM" id="SSF48498">
    <property type="entry name" value="Tetracyclin repressor-like, C-terminal domain"/>
    <property type="match status" value="1"/>
</dbReference>
<dbReference type="InterPro" id="IPR009057">
    <property type="entry name" value="Homeodomain-like_sf"/>
</dbReference>
<dbReference type="PANTHER" id="PTHR47506">
    <property type="entry name" value="TRANSCRIPTIONAL REGULATORY PROTEIN"/>
    <property type="match status" value="1"/>
</dbReference>
<dbReference type="GO" id="GO:0003677">
    <property type="term" value="F:DNA binding"/>
    <property type="evidence" value="ECO:0007669"/>
    <property type="project" value="UniProtKB-KW"/>
</dbReference>
<comment type="caution">
    <text evidence="6">The sequence shown here is derived from an EMBL/GenBank/DDBJ whole genome shotgun (WGS) entry which is preliminary data.</text>
</comment>
<evidence type="ECO:0000256" key="4">
    <source>
        <dbReference type="ARBA" id="ARBA00023163"/>
    </source>
</evidence>